<protein>
    <recommendedName>
        <fullName evidence="7">Amino acid transporter transmembrane domain-containing protein</fullName>
    </recommendedName>
</protein>
<feature type="transmembrane region" description="Helical" evidence="6">
    <location>
        <begin position="365"/>
        <end position="385"/>
    </location>
</feature>
<dbReference type="GO" id="GO:0015179">
    <property type="term" value="F:L-amino acid transmembrane transporter activity"/>
    <property type="evidence" value="ECO:0007669"/>
    <property type="project" value="TreeGrafter"/>
</dbReference>
<dbReference type="OrthoDB" id="28208at2759"/>
<evidence type="ECO:0000256" key="3">
    <source>
        <dbReference type="ARBA" id="ARBA00022989"/>
    </source>
</evidence>
<feature type="domain" description="Amino acid transporter transmembrane" evidence="7">
    <location>
        <begin position="44"/>
        <end position="392"/>
    </location>
</feature>
<sequence length="691" mass="73493">MSDSAVTERERDAHVASAVQQDTDIPVDICDSDAALDTPPAPSGTVPSTSFNLSNSMLGAGILALSWGVAQTGLIMGVIMMVFCALVHRSSNRIVTQLTHITHAKSYKDLVGQMVGTRTSSIVPVLSISLYFGFCVAYFMISGDYLSQIIPSLNNTLARFLCSFPMLALSMLPSMDRLSIVSLFAIVACMFSVLFVLGSCIVGGVQGTLSPLWTPQESVSAALGDAFPLMSGAFGGEFIVVILYNNLGGSKTARIRQIRQVINVSLGIVCCLNTVMSVSGSLQFGPDTLDNILLNYPASNVLCSVVKMMQVVVLVCSYPLLMSVNVLGVQEMYGRELSFRLRCLWQVILYAAVVLVGSFVPSISFILSMFSATSGTLVYFLLPGYMSFYLPRRKRGVPVLGDGTLPCDSVYSVHQRDSVSGCEGETWQGRDRTGTSSLLAVVGMLADVGVVTGDRGTDTDIEAGEGRRPSLSDVVRGRMGSLVARPRMGSVASWSRGSFSQRAPYNDRLTAALPAHSHPASTEGAGGRTRANTTMHSTKSRVDVPEETVQVLEACRSRAQTVTLGHHTPPDASEGDKEPEGDRAVESGVVEGTIQSLGASLETQDSWHPNPQDPAVSSLISRAVHLETGSDDSRPSTPTDPSPHPVSLSLPVSDEASIVTDPKAEFHVGVTGIILIAVGIANASLKLKSFL</sequence>
<evidence type="ECO:0000313" key="8">
    <source>
        <dbReference type="EMBL" id="GIQ81005.1"/>
    </source>
</evidence>
<dbReference type="PANTHER" id="PTHR22950">
    <property type="entry name" value="AMINO ACID TRANSPORTER"/>
    <property type="match status" value="1"/>
</dbReference>
<reference evidence="8 9" key="1">
    <citation type="journal article" date="2018" name="PLoS ONE">
        <title>The draft genome of Kipferlia bialata reveals reductive genome evolution in fornicate parasites.</title>
        <authorList>
            <person name="Tanifuji G."/>
            <person name="Takabayashi S."/>
            <person name="Kume K."/>
            <person name="Takagi M."/>
            <person name="Nakayama T."/>
            <person name="Kamikawa R."/>
            <person name="Inagaki Y."/>
            <person name="Hashimoto T."/>
        </authorList>
    </citation>
    <scope>NUCLEOTIDE SEQUENCE [LARGE SCALE GENOMIC DNA]</scope>
    <source>
        <strain evidence="8">NY0173</strain>
    </source>
</reference>
<dbReference type="EMBL" id="BDIP01000286">
    <property type="protein sequence ID" value="GIQ81005.1"/>
    <property type="molecule type" value="Genomic_DNA"/>
</dbReference>
<proteinExistence type="predicted"/>
<organism evidence="8 9">
    <name type="scientific">Kipferlia bialata</name>
    <dbReference type="NCBI Taxonomy" id="797122"/>
    <lineage>
        <taxon>Eukaryota</taxon>
        <taxon>Metamonada</taxon>
        <taxon>Carpediemonas-like organisms</taxon>
        <taxon>Kipferlia</taxon>
    </lineage>
</organism>
<evidence type="ECO:0000256" key="4">
    <source>
        <dbReference type="ARBA" id="ARBA00023136"/>
    </source>
</evidence>
<feature type="transmembrane region" description="Helical" evidence="6">
    <location>
        <begin position="226"/>
        <end position="244"/>
    </location>
</feature>
<dbReference type="AlphaFoldDB" id="A0A9K3CR97"/>
<keyword evidence="4 6" id="KW-0472">Membrane</keyword>
<feature type="transmembrane region" description="Helical" evidence="6">
    <location>
        <begin position="305"/>
        <end position="327"/>
    </location>
</feature>
<evidence type="ECO:0000313" key="9">
    <source>
        <dbReference type="Proteomes" id="UP000265618"/>
    </source>
</evidence>
<evidence type="ECO:0000259" key="7">
    <source>
        <dbReference type="Pfam" id="PF01490"/>
    </source>
</evidence>
<evidence type="ECO:0000256" key="6">
    <source>
        <dbReference type="SAM" id="Phobius"/>
    </source>
</evidence>
<feature type="region of interest" description="Disordered" evidence="5">
    <location>
        <begin position="515"/>
        <end position="546"/>
    </location>
</feature>
<comment type="subcellular location">
    <subcellularLocation>
        <location evidence="1">Membrane</location>
        <topology evidence="1">Multi-pass membrane protein</topology>
    </subcellularLocation>
</comment>
<comment type="caution">
    <text evidence="8">The sequence shown here is derived from an EMBL/GenBank/DDBJ whole genome shotgun (WGS) entry which is preliminary data.</text>
</comment>
<feature type="transmembrane region" description="Helical" evidence="6">
    <location>
        <begin position="339"/>
        <end position="359"/>
    </location>
</feature>
<feature type="compositionally biased region" description="Basic and acidic residues" evidence="5">
    <location>
        <begin position="574"/>
        <end position="584"/>
    </location>
</feature>
<dbReference type="Proteomes" id="UP000265618">
    <property type="component" value="Unassembled WGS sequence"/>
</dbReference>
<evidence type="ECO:0000256" key="2">
    <source>
        <dbReference type="ARBA" id="ARBA00022692"/>
    </source>
</evidence>
<dbReference type="InterPro" id="IPR013057">
    <property type="entry name" value="AA_transpt_TM"/>
</dbReference>
<feature type="transmembrane region" description="Helical" evidence="6">
    <location>
        <begin position="153"/>
        <end position="172"/>
    </location>
</feature>
<gene>
    <name evidence="8" type="ORF">KIPB_001897</name>
</gene>
<feature type="transmembrane region" description="Helical" evidence="6">
    <location>
        <begin position="666"/>
        <end position="685"/>
    </location>
</feature>
<dbReference type="Pfam" id="PF01490">
    <property type="entry name" value="Aa_trans"/>
    <property type="match status" value="1"/>
</dbReference>
<keyword evidence="3 6" id="KW-1133">Transmembrane helix</keyword>
<dbReference type="GO" id="GO:0016020">
    <property type="term" value="C:membrane"/>
    <property type="evidence" value="ECO:0007669"/>
    <property type="project" value="UniProtKB-SubCell"/>
</dbReference>
<feature type="region of interest" description="Disordered" evidence="5">
    <location>
        <begin position="628"/>
        <end position="650"/>
    </location>
</feature>
<accession>A0A9K3CR97</accession>
<feature type="transmembrane region" description="Helical" evidence="6">
    <location>
        <begin position="57"/>
        <end position="87"/>
    </location>
</feature>
<evidence type="ECO:0000256" key="5">
    <source>
        <dbReference type="SAM" id="MobiDB-lite"/>
    </source>
</evidence>
<name>A0A9K3CR97_9EUKA</name>
<feature type="transmembrane region" description="Helical" evidence="6">
    <location>
        <begin position="184"/>
        <end position="206"/>
    </location>
</feature>
<evidence type="ECO:0000256" key="1">
    <source>
        <dbReference type="ARBA" id="ARBA00004141"/>
    </source>
</evidence>
<keyword evidence="9" id="KW-1185">Reference proteome</keyword>
<feature type="region of interest" description="Disordered" evidence="5">
    <location>
        <begin position="559"/>
        <end position="584"/>
    </location>
</feature>
<feature type="transmembrane region" description="Helical" evidence="6">
    <location>
        <begin position="122"/>
        <end position="141"/>
    </location>
</feature>
<keyword evidence="2 6" id="KW-0812">Transmembrane</keyword>
<feature type="transmembrane region" description="Helical" evidence="6">
    <location>
        <begin position="264"/>
        <end position="285"/>
    </location>
</feature>